<dbReference type="PANTHER" id="PTHR30093:SF2">
    <property type="entry name" value="TYPE II SECRETION SYSTEM PROTEIN H"/>
    <property type="match status" value="1"/>
</dbReference>
<evidence type="ECO:0000313" key="4">
    <source>
        <dbReference type="Proteomes" id="UP000318478"/>
    </source>
</evidence>
<dbReference type="PANTHER" id="PTHR30093">
    <property type="entry name" value="GENERAL SECRETION PATHWAY PROTEIN G"/>
    <property type="match status" value="1"/>
</dbReference>
<gene>
    <name evidence="3" type="ORF">Pla123a_32020</name>
</gene>
<dbReference type="InterPro" id="IPR027558">
    <property type="entry name" value="Pre_pil_HX9DG_C"/>
</dbReference>
<keyword evidence="1" id="KW-1133">Transmembrane helix</keyword>
<comment type="caution">
    <text evidence="3">The sequence shown here is derived from an EMBL/GenBank/DDBJ whole genome shotgun (WGS) entry which is preliminary data.</text>
</comment>
<dbReference type="SUPFAM" id="SSF54523">
    <property type="entry name" value="Pili subunits"/>
    <property type="match status" value="1"/>
</dbReference>
<protein>
    <recommendedName>
        <fullName evidence="2">DUF1559 domain-containing protein</fullName>
    </recommendedName>
</protein>
<dbReference type="EMBL" id="SJPO01000007">
    <property type="protein sequence ID" value="TWT75692.1"/>
    <property type="molecule type" value="Genomic_DNA"/>
</dbReference>
<keyword evidence="1" id="KW-0812">Transmembrane</keyword>
<evidence type="ECO:0000313" key="3">
    <source>
        <dbReference type="EMBL" id="TWT75692.1"/>
    </source>
</evidence>
<evidence type="ECO:0000259" key="2">
    <source>
        <dbReference type="Pfam" id="PF07596"/>
    </source>
</evidence>
<keyword evidence="1" id="KW-0472">Membrane</keyword>
<reference evidence="3 4" key="1">
    <citation type="submission" date="2019-02" db="EMBL/GenBank/DDBJ databases">
        <title>Deep-cultivation of Planctomycetes and their phenomic and genomic characterization uncovers novel biology.</title>
        <authorList>
            <person name="Wiegand S."/>
            <person name="Jogler M."/>
            <person name="Boedeker C."/>
            <person name="Pinto D."/>
            <person name="Vollmers J."/>
            <person name="Rivas-Marin E."/>
            <person name="Kohn T."/>
            <person name="Peeters S.H."/>
            <person name="Heuer A."/>
            <person name="Rast P."/>
            <person name="Oberbeckmann S."/>
            <person name="Bunk B."/>
            <person name="Jeske O."/>
            <person name="Meyerdierks A."/>
            <person name="Storesund J.E."/>
            <person name="Kallscheuer N."/>
            <person name="Luecker S."/>
            <person name="Lage O.M."/>
            <person name="Pohl T."/>
            <person name="Merkel B.J."/>
            <person name="Hornburger P."/>
            <person name="Mueller R.-W."/>
            <person name="Bruemmer F."/>
            <person name="Labrenz M."/>
            <person name="Spormann A.M."/>
            <person name="Op Den Camp H."/>
            <person name="Overmann J."/>
            <person name="Amann R."/>
            <person name="Jetten M.S.M."/>
            <person name="Mascher T."/>
            <person name="Medema M.H."/>
            <person name="Devos D.P."/>
            <person name="Kaster A.-K."/>
            <person name="Ovreas L."/>
            <person name="Rohde M."/>
            <person name="Galperin M.Y."/>
            <person name="Jogler C."/>
        </authorList>
    </citation>
    <scope>NUCLEOTIDE SEQUENCE [LARGE SCALE GENOMIC DNA]</scope>
    <source>
        <strain evidence="3 4">Pla123a</strain>
    </source>
</reference>
<dbReference type="NCBIfam" id="TIGR02532">
    <property type="entry name" value="IV_pilin_GFxxxE"/>
    <property type="match status" value="1"/>
</dbReference>
<dbReference type="OrthoDB" id="261710at2"/>
<name>A0A5C5YLD7_9BACT</name>
<dbReference type="InterPro" id="IPR012902">
    <property type="entry name" value="N_methyl_site"/>
</dbReference>
<dbReference type="InterPro" id="IPR045584">
    <property type="entry name" value="Pilin-like"/>
</dbReference>
<dbReference type="PROSITE" id="PS00409">
    <property type="entry name" value="PROKAR_NTER_METHYL"/>
    <property type="match status" value="1"/>
</dbReference>
<dbReference type="InterPro" id="IPR011453">
    <property type="entry name" value="DUF1559"/>
</dbReference>
<keyword evidence="4" id="KW-1185">Reference proteome</keyword>
<dbReference type="Proteomes" id="UP000318478">
    <property type="component" value="Unassembled WGS sequence"/>
</dbReference>
<sequence>MSKRVVAHARSGARGLAGFTLVELLVVIAIIGVLIALLLPAVQAAREAARRSQCSNNLKQIGLGILNYETTFTRLPPGSEVKVPEYCSGSQCRGIPMSILIMPYMEDGILPDILQERINARGGNGGAWGLIASDTGNTVGNTRIPTYVCPSTEAWAGILPRLDYAPVIGGPGDTSIGYHPRDPNKQPIANASSTGRGFVWSNGPFNMGVVVPLKKVLDGTTKTFAVGECISATRYGAGPGYGSNEGGPGAWWYGGSCALDFSKDYSGHHYRHLRSTLHPINSHITNPQTEAIQQNDACFSSDHPGGAQFVFIDGHVGFLQEAIDKDTYNVLATHAGGELIDPQEM</sequence>
<feature type="transmembrane region" description="Helical" evidence="1">
    <location>
        <begin position="21"/>
        <end position="42"/>
    </location>
</feature>
<dbReference type="AlphaFoldDB" id="A0A5C5YLD7"/>
<dbReference type="Pfam" id="PF07963">
    <property type="entry name" value="N_methyl"/>
    <property type="match status" value="1"/>
</dbReference>
<dbReference type="Gene3D" id="3.30.700.10">
    <property type="entry name" value="Glycoprotein, Type 4 Pilin"/>
    <property type="match status" value="1"/>
</dbReference>
<dbReference type="NCBIfam" id="TIGR04294">
    <property type="entry name" value="pre_pil_HX9DG"/>
    <property type="match status" value="1"/>
</dbReference>
<dbReference type="RefSeq" id="WP_146588752.1">
    <property type="nucleotide sequence ID" value="NZ_SJPO01000007.1"/>
</dbReference>
<dbReference type="Pfam" id="PF07596">
    <property type="entry name" value="SBP_bac_10"/>
    <property type="match status" value="1"/>
</dbReference>
<accession>A0A5C5YLD7</accession>
<proteinExistence type="predicted"/>
<organism evidence="3 4">
    <name type="scientific">Posidoniimonas polymericola</name>
    <dbReference type="NCBI Taxonomy" id="2528002"/>
    <lineage>
        <taxon>Bacteria</taxon>
        <taxon>Pseudomonadati</taxon>
        <taxon>Planctomycetota</taxon>
        <taxon>Planctomycetia</taxon>
        <taxon>Pirellulales</taxon>
        <taxon>Lacipirellulaceae</taxon>
        <taxon>Posidoniimonas</taxon>
    </lineage>
</organism>
<feature type="domain" description="DUF1559" evidence="2">
    <location>
        <begin position="43"/>
        <end position="325"/>
    </location>
</feature>
<evidence type="ECO:0000256" key="1">
    <source>
        <dbReference type="SAM" id="Phobius"/>
    </source>
</evidence>